<comment type="catalytic activity">
    <reaction evidence="10">
        <text>O-phospho-L-seryl-[protein] + H2O = L-seryl-[protein] + phosphate</text>
        <dbReference type="Rhea" id="RHEA:20629"/>
        <dbReference type="Rhea" id="RHEA-COMP:9863"/>
        <dbReference type="Rhea" id="RHEA-COMP:11604"/>
        <dbReference type="ChEBI" id="CHEBI:15377"/>
        <dbReference type="ChEBI" id="CHEBI:29999"/>
        <dbReference type="ChEBI" id="CHEBI:43474"/>
        <dbReference type="ChEBI" id="CHEBI:83421"/>
        <dbReference type="EC" id="3.1.3.16"/>
    </reaction>
</comment>
<comment type="cofactor">
    <cofactor evidence="1 10">
        <name>Mn(2+)</name>
        <dbReference type="ChEBI" id="CHEBI:29035"/>
    </cofactor>
</comment>
<evidence type="ECO:0000256" key="6">
    <source>
        <dbReference type="ARBA" id="ARBA00022842"/>
    </source>
</evidence>
<dbReference type="InterPro" id="IPR039123">
    <property type="entry name" value="PPTC7"/>
</dbReference>
<dbReference type="SMART" id="SM00331">
    <property type="entry name" value="PP2C_SIG"/>
    <property type="match status" value="1"/>
</dbReference>
<evidence type="ECO:0000256" key="9">
    <source>
        <dbReference type="ARBA" id="ARBA00048336"/>
    </source>
</evidence>
<keyword evidence="8 10" id="KW-0464">Manganese</keyword>
<dbReference type="Gene3D" id="3.60.40.10">
    <property type="entry name" value="PPM-type phosphatase domain"/>
    <property type="match status" value="1"/>
</dbReference>
<comment type="cofactor">
    <cofactor evidence="2 10">
        <name>Mg(2+)</name>
        <dbReference type="ChEBI" id="CHEBI:18420"/>
    </cofactor>
</comment>
<evidence type="ECO:0000256" key="4">
    <source>
        <dbReference type="ARBA" id="ARBA00022723"/>
    </source>
</evidence>
<protein>
    <recommendedName>
        <fullName evidence="10">Protein phosphatase</fullName>
        <ecNumber evidence="10">3.1.3.16</ecNumber>
    </recommendedName>
</protein>
<name>A0A6F9DPL3_9ASCI</name>
<evidence type="ECO:0000256" key="2">
    <source>
        <dbReference type="ARBA" id="ARBA00001946"/>
    </source>
</evidence>
<keyword evidence="4 10" id="KW-0479">Metal-binding</keyword>
<evidence type="ECO:0000256" key="7">
    <source>
        <dbReference type="ARBA" id="ARBA00022912"/>
    </source>
</evidence>
<comment type="catalytic activity">
    <reaction evidence="9 10">
        <text>O-phospho-L-threonyl-[protein] + H2O = L-threonyl-[protein] + phosphate</text>
        <dbReference type="Rhea" id="RHEA:47004"/>
        <dbReference type="Rhea" id="RHEA-COMP:11060"/>
        <dbReference type="Rhea" id="RHEA-COMP:11605"/>
        <dbReference type="ChEBI" id="CHEBI:15377"/>
        <dbReference type="ChEBI" id="CHEBI:30013"/>
        <dbReference type="ChEBI" id="CHEBI:43474"/>
        <dbReference type="ChEBI" id="CHEBI:61977"/>
        <dbReference type="EC" id="3.1.3.16"/>
    </reaction>
</comment>
<keyword evidence="5 10" id="KW-0378">Hydrolase</keyword>
<evidence type="ECO:0000259" key="11">
    <source>
        <dbReference type="PROSITE" id="PS51746"/>
    </source>
</evidence>
<dbReference type="SUPFAM" id="SSF81606">
    <property type="entry name" value="PP2C-like"/>
    <property type="match status" value="1"/>
</dbReference>
<dbReference type="FunFam" id="3.60.40.10:FF:000009">
    <property type="entry name" value="Blast:Protein phosphatase PTC7 homolog"/>
    <property type="match status" value="1"/>
</dbReference>
<dbReference type="AlphaFoldDB" id="A0A6F9DPL3"/>
<dbReference type="EMBL" id="LR789259">
    <property type="protein sequence ID" value="CAB3265121.1"/>
    <property type="molecule type" value="mRNA"/>
</dbReference>
<dbReference type="SMART" id="SM00332">
    <property type="entry name" value="PP2Cc"/>
    <property type="match status" value="1"/>
</dbReference>
<dbReference type="EC" id="3.1.3.16" evidence="10"/>
<dbReference type="InterPro" id="IPR036457">
    <property type="entry name" value="PPM-type-like_dom_sf"/>
</dbReference>
<gene>
    <name evidence="12" type="primary">Pptc7</name>
</gene>
<dbReference type="PANTHER" id="PTHR12320:SF1">
    <property type="entry name" value="PROTEIN PHOSPHATASE PTC7 HOMOLOG"/>
    <property type="match status" value="1"/>
</dbReference>
<dbReference type="GO" id="GO:0004722">
    <property type="term" value="F:protein serine/threonine phosphatase activity"/>
    <property type="evidence" value="ECO:0007669"/>
    <property type="project" value="UniProtKB-EC"/>
</dbReference>
<evidence type="ECO:0000256" key="10">
    <source>
        <dbReference type="RuleBase" id="RU366020"/>
    </source>
</evidence>
<dbReference type="PROSITE" id="PS51746">
    <property type="entry name" value="PPM_2"/>
    <property type="match status" value="1"/>
</dbReference>
<sequence length="359" mass="39693">MSVNFHSKLGRLFTTLQPPVFLSRMFSVMNYGRVVARALVNSVCPGDLEHIPIVSVFPRRALQREIHSSPTTAPAQPFPCRIVSAACGFSKLDSPSKNSRRVPPAAVPHLDKRVFGDDACFISYHKASEIWGVADGVGGWRAYGVDPSLFSKKLMDACEMLVKTGRFLPEQPADLLASGYQELLEDKKPLVGSSTACIMIVDKSKQTMHTANLGDSGFRVVRKGEVVHRSIEQQHFFNTPYQLSITPEDSRAEMVHDRAEDSDTATFDLQLGDLILTATDGLFDNMPDSEILKKLSELKDNKYESIKQTAWSIAEHARDLSFDPDYLSPFAKQARRSGMNVIGGKPDDITVLLSMVTGD</sequence>
<dbReference type="Pfam" id="PF07228">
    <property type="entry name" value="SpoIIE"/>
    <property type="match status" value="1"/>
</dbReference>
<accession>A0A6F9DPL3</accession>
<keyword evidence="6 10" id="KW-0460">Magnesium</keyword>
<organism evidence="12">
    <name type="scientific">Phallusia mammillata</name>
    <dbReference type="NCBI Taxonomy" id="59560"/>
    <lineage>
        <taxon>Eukaryota</taxon>
        <taxon>Metazoa</taxon>
        <taxon>Chordata</taxon>
        <taxon>Tunicata</taxon>
        <taxon>Ascidiacea</taxon>
        <taxon>Phlebobranchia</taxon>
        <taxon>Ascidiidae</taxon>
        <taxon>Phallusia</taxon>
    </lineage>
</organism>
<dbReference type="InterPro" id="IPR001932">
    <property type="entry name" value="PPM-type_phosphatase-like_dom"/>
</dbReference>
<proteinExistence type="evidence at transcript level"/>
<evidence type="ECO:0000256" key="5">
    <source>
        <dbReference type="ARBA" id="ARBA00022801"/>
    </source>
</evidence>
<evidence type="ECO:0000256" key="1">
    <source>
        <dbReference type="ARBA" id="ARBA00001936"/>
    </source>
</evidence>
<reference evidence="12" key="1">
    <citation type="submission" date="2020-04" db="EMBL/GenBank/DDBJ databases">
        <authorList>
            <person name="Neveu A P."/>
        </authorList>
    </citation>
    <scope>NUCLEOTIDE SEQUENCE</scope>
    <source>
        <tissue evidence="12">Whole embryo</tissue>
    </source>
</reference>
<dbReference type="GO" id="GO:0046872">
    <property type="term" value="F:metal ion binding"/>
    <property type="evidence" value="ECO:0007669"/>
    <property type="project" value="UniProtKB-UniRule"/>
</dbReference>
<dbReference type="PANTHER" id="PTHR12320">
    <property type="entry name" value="PROTEIN PHOSPHATASE 2C"/>
    <property type="match status" value="1"/>
</dbReference>
<comment type="similarity">
    <text evidence="3 10">Belongs to the PP2C family.</text>
</comment>
<keyword evidence="7 10" id="KW-0904">Protein phosphatase</keyword>
<feature type="domain" description="PPM-type phosphatase" evidence="11">
    <location>
        <begin position="101"/>
        <end position="356"/>
    </location>
</feature>
<evidence type="ECO:0000256" key="3">
    <source>
        <dbReference type="ARBA" id="ARBA00006702"/>
    </source>
</evidence>
<evidence type="ECO:0000313" key="12">
    <source>
        <dbReference type="EMBL" id="CAB3265121.1"/>
    </source>
</evidence>
<evidence type="ECO:0000256" key="8">
    <source>
        <dbReference type="ARBA" id="ARBA00023211"/>
    </source>
</evidence>
<dbReference type="GO" id="GO:0005739">
    <property type="term" value="C:mitochondrion"/>
    <property type="evidence" value="ECO:0007669"/>
    <property type="project" value="TreeGrafter"/>
</dbReference>